<evidence type="ECO:0000256" key="1">
    <source>
        <dbReference type="ARBA" id="ARBA00022700"/>
    </source>
</evidence>
<reference evidence="4 5" key="1">
    <citation type="journal article" date="2021" name="Sci. Rep.">
        <title>Chromosome anchoring in Senegalese sole (Solea senegalensis) reveals sex-associated markers and genome rearrangements in flatfish.</title>
        <authorList>
            <person name="Guerrero-Cozar I."/>
            <person name="Gomez-Garrido J."/>
            <person name="Berbel C."/>
            <person name="Martinez-Blanch J.F."/>
            <person name="Alioto T."/>
            <person name="Claros M.G."/>
            <person name="Gagnaire P.A."/>
            <person name="Manchado M."/>
        </authorList>
    </citation>
    <scope>NUCLEOTIDE SEQUENCE [LARGE SCALE GENOMIC DNA]</scope>
    <source>
        <strain evidence="4">Sse05_10M</strain>
    </source>
</reference>
<dbReference type="GO" id="GO:0009968">
    <property type="term" value="P:negative regulation of signal transduction"/>
    <property type="evidence" value="ECO:0007669"/>
    <property type="project" value="UniProtKB-KW"/>
</dbReference>
<feature type="domain" description="RGS" evidence="2">
    <location>
        <begin position="303"/>
        <end position="418"/>
    </location>
</feature>
<dbReference type="GO" id="GO:0007186">
    <property type="term" value="P:G protein-coupled receptor signaling pathway"/>
    <property type="evidence" value="ECO:0007669"/>
    <property type="project" value="InterPro"/>
</dbReference>
<dbReference type="Pfam" id="PF00615">
    <property type="entry name" value="RGS"/>
    <property type="match status" value="1"/>
</dbReference>
<evidence type="ECO:0000313" key="4">
    <source>
        <dbReference type="EMBL" id="KAG7505517.1"/>
    </source>
</evidence>
<sequence>MTIRTVRPDHVQHIRPRMHCLKKLEAIVVEMQDPTSGVKGSEQKLNVTTIPHVITGKDIIAWIVNKMKTPTEEANVFGTMLVAYGYIYPLQNHRKLIMCNDNSLYRFQTPYFWPSQKWLAEDTDYAIYLAKRNIRKKGMLEPYEQAHYNHLHKWLNHKWDFIVMQATEQYRAGKERKKPDRVVFDCQERAYWILNRPPRHTHSAMDCGPERLVDPDEDQIISFDQYRRMNVFFQQAIMRSKVKSSVSLGALVKYITTYKTHDPFLAPCLPSNPWQTDIDAYWTLNMRRVDLPTKMRVERWSFSLFELLTDLRGRDDFKIFLKKEFSGENLAFWEAAEELKWGTASSMRTKAETIFKTFLAPGAPRWINIDGRTMGLTVKGLEHPHRYVLDAAQTHVFLLMKKDTFFRYLKSPVYKDIQKKALNPEPQNFSPAQLEQNAQNRSVGIHPIILWKQEEEEKAKAAAASAPVDVKAMMSKIDRKK</sequence>
<keyword evidence="1" id="KW-0734">Signal transduction inhibitor</keyword>
<name>A0AAV6RNC1_SOLSE</name>
<dbReference type="SMART" id="SM00049">
    <property type="entry name" value="DEP"/>
    <property type="match status" value="1"/>
</dbReference>
<dbReference type="InterPro" id="IPR015898">
    <property type="entry name" value="G-protein_gamma-like_dom"/>
</dbReference>
<dbReference type="CDD" id="cd04450">
    <property type="entry name" value="DEP_RGS7-like"/>
    <property type="match status" value="1"/>
</dbReference>
<evidence type="ECO:0000259" key="2">
    <source>
        <dbReference type="PROSITE" id="PS50132"/>
    </source>
</evidence>
<dbReference type="GO" id="GO:0008277">
    <property type="term" value="P:regulation of G protein-coupled receptor signaling pathway"/>
    <property type="evidence" value="ECO:0007669"/>
    <property type="project" value="InterPro"/>
</dbReference>
<dbReference type="Pfam" id="PF00610">
    <property type="entry name" value="DEP"/>
    <property type="match status" value="1"/>
</dbReference>
<dbReference type="EMBL" id="JAGKHQ010000011">
    <property type="protein sequence ID" value="KAG7505517.1"/>
    <property type="molecule type" value="Genomic_DNA"/>
</dbReference>
<organism evidence="4 5">
    <name type="scientific">Solea senegalensis</name>
    <name type="common">Senegalese sole</name>
    <dbReference type="NCBI Taxonomy" id="28829"/>
    <lineage>
        <taxon>Eukaryota</taxon>
        <taxon>Metazoa</taxon>
        <taxon>Chordata</taxon>
        <taxon>Craniata</taxon>
        <taxon>Vertebrata</taxon>
        <taxon>Euteleostomi</taxon>
        <taxon>Actinopterygii</taxon>
        <taxon>Neopterygii</taxon>
        <taxon>Teleostei</taxon>
        <taxon>Neoteleostei</taxon>
        <taxon>Acanthomorphata</taxon>
        <taxon>Carangaria</taxon>
        <taxon>Pleuronectiformes</taxon>
        <taxon>Pleuronectoidei</taxon>
        <taxon>Soleidae</taxon>
        <taxon>Solea</taxon>
    </lineage>
</organism>
<dbReference type="PANTHER" id="PTHR45746">
    <property type="entry name" value="LP21163P"/>
    <property type="match status" value="1"/>
</dbReference>
<dbReference type="GO" id="GO:0043005">
    <property type="term" value="C:neuron projection"/>
    <property type="evidence" value="ECO:0007669"/>
    <property type="project" value="TreeGrafter"/>
</dbReference>
<dbReference type="CDD" id="cd00068">
    <property type="entry name" value="GGL"/>
    <property type="match status" value="1"/>
</dbReference>
<accession>A0AAV6RNC1</accession>
<dbReference type="SMART" id="SM01224">
    <property type="entry name" value="G_gamma"/>
    <property type="match status" value="1"/>
</dbReference>
<evidence type="ECO:0000313" key="5">
    <source>
        <dbReference type="Proteomes" id="UP000693946"/>
    </source>
</evidence>
<dbReference type="InterPro" id="IPR040759">
    <property type="entry name" value="RGS_DHEX"/>
</dbReference>
<dbReference type="Pfam" id="PF18148">
    <property type="entry name" value="RGS_DHEX"/>
    <property type="match status" value="1"/>
</dbReference>
<dbReference type="GO" id="GO:0035556">
    <property type="term" value="P:intracellular signal transduction"/>
    <property type="evidence" value="ECO:0007669"/>
    <property type="project" value="InterPro"/>
</dbReference>
<dbReference type="InterPro" id="IPR000591">
    <property type="entry name" value="DEP_dom"/>
</dbReference>
<feature type="domain" description="DEP" evidence="3">
    <location>
        <begin position="34"/>
        <end position="109"/>
    </location>
</feature>
<dbReference type="PANTHER" id="PTHR45746:SF8">
    <property type="entry name" value="REGULATOR OF G PROTEIN-SIGNALING 9A"/>
    <property type="match status" value="1"/>
</dbReference>
<gene>
    <name evidence="4" type="ORF">JOB18_033535</name>
</gene>
<dbReference type="Pfam" id="PF00631">
    <property type="entry name" value="G-gamma"/>
    <property type="match status" value="1"/>
</dbReference>
<dbReference type="FunFam" id="1.10.167.10:FF:000001">
    <property type="entry name" value="Putative regulator of g-protein signaling 12"/>
    <property type="match status" value="1"/>
</dbReference>
<dbReference type="GO" id="GO:0005886">
    <property type="term" value="C:plasma membrane"/>
    <property type="evidence" value="ECO:0007669"/>
    <property type="project" value="TreeGrafter"/>
</dbReference>
<protein>
    <submittedName>
        <fullName evidence="4">Regulator of G-protein signaling 9-like</fullName>
    </submittedName>
</protein>
<dbReference type="SMART" id="SM00315">
    <property type="entry name" value="RGS"/>
    <property type="match status" value="1"/>
</dbReference>
<dbReference type="AlphaFoldDB" id="A0AAV6RNC1"/>
<proteinExistence type="predicted"/>
<dbReference type="InterPro" id="IPR016137">
    <property type="entry name" value="RGS"/>
</dbReference>
<dbReference type="InterPro" id="IPR047016">
    <property type="entry name" value="RGS6/7/9/11"/>
</dbReference>
<dbReference type="SMART" id="SM00224">
    <property type="entry name" value="GGL"/>
    <property type="match status" value="1"/>
</dbReference>
<dbReference type="PROSITE" id="PS50132">
    <property type="entry name" value="RGS"/>
    <property type="match status" value="1"/>
</dbReference>
<keyword evidence="5" id="KW-1185">Reference proteome</keyword>
<dbReference type="PROSITE" id="PS50186">
    <property type="entry name" value="DEP"/>
    <property type="match status" value="1"/>
</dbReference>
<evidence type="ECO:0000259" key="3">
    <source>
        <dbReference type="PROSITE" id="PS50186"/>
    </source>
</evidence>
<dbReference type="GO" id="GO:0005737">
    <property type="term" value="C:cytoplasm"/>
    <property type="evidence" value="ECO:0007669"/>
    <property type="project" value="TreeGrafter"/>
</dbReference>
<comment type="caution">
    <text evidence="4">The sequence shown here is derived from an EMBL/GenBank/DDBJ whole genome shotgun (WGS) entry which is preliminary data.</text>
</comment>
<dbReference type="GO" id="GO:0005096">
    <property type="term" value="F:GTPase activator activity"/>
    <property type="evidence" value="ECO:0007669"/>
    <property type="project" value="TreeGrafter"/>
</dbReference>
<dbReference type="Proteomes" id="UP000693946">
    <property type="component" value="Linkage Group LG19"/>
</dbReference>